<accession>A0A1K0GVH2</accession>
<proteinExistence type="predicted"/>
<protein>
    <recommendedName>
        <fullName evidence="3">Excreted virulence factor EspC (Type VII ESX diderm)</fullName>
    </recommendedName>
</protein>
<sequence>MAGDAMQMPIDAVRGHAASVDQVGAGMEQARAAVREVTMDTGAYGHLCQFLPVLLTPVFELAVDALDATIDALHGTADDLRTTAAAASGTDDDAARRVRATSFAAPAVELPL</sequence>
<dbReference type="Pfam" id="PF10824">
    <property type="entry name" value="T7SS_ESX_EspC"/>
    <property type="match status" value="1"/>
</dbReference>
<dbReference type="GO" id="GO:0009306">
    <property type="term" value="P:protein secretion"/>
    <property type="evidence" value="ECO:0007669"/>
    <property type="project" value="InterPro"/>
</dbReference>
<dbReference type="Proteomes" id="UP000182486">
    <property type="component" value="Unassembled WGS sequence"/>
</dbReference>
<dbReference type="RefSeq" id="WP_071803476.1">
    <property type="nucleotide sequence ID" value="NZ_MEIA01000056.1"/>
</dbReference>
<evidence type="ECO:0000313" key="2">
    <source>
        <dbReference type="Proteomes" id="UP000182486"/>
    </source>
</evidence>
<name>A0A1K0GVH2_9ACTN</name>
<comment type="caution">
    <text evidence="1">The sequence shown here is derived from an EMBL/GenBank/DDBJ whole genome shotgun (WGS) entry which is preliminary data.</text>
</comment>
<organism evidence="1 2">
    <name type="scientific">Couchioplanes caeruleus subsp. caeruleus</name>
    <dbReference type="NCBI Taxonomy" id="56427"/>
    <lineage>
        <taxon>Bacteria</taxon>
        <taxon>Bacillati</taxon>
        <taxon>Actinomycetota</taxon>
        <taxon>Actinomycetes</taxon>
        <taxon>Micromonosporales</taxon>
        <taxon>Micromonosporaceae</taxon>
        <taxon>Couchioplanes</taxon>
    </lineage>
</organism>
<reference evidence="1 2" key="1">
    <citation type="submission" date="2016-09" db="EMBL/GenBank/DDBJ databases">
        <title>Couchioplanes caeruleus draft genome sequence.</title>
        <authorList>
            <person name="Sheehan J."/>
            <person name="Caffrey P."/>
        </authorList>
    </citation>
    <scope>NUCLEOTIDE SEQUENCE [LARGE SCALE GENOMIC DNA]</scope>
    <source>
        <strain evidence="1 2">DSM 43634</strain>
    </source>
</reference>
<keyword evidence="2" id="KW-1185">Reference proteome</keyword>
<evidence type="ECO:0008006" key="3">
    <source>
        <dbReference type="Google" id="ProtNLM"/>
    </source>
</evidence>
<dbReference type="EMBL" id="MEIA01000056">
    <property type="protein sequence ID" value="OJF15388.1"/>
    <property type="molecule type" value="Genomic_DNA"/>
</dbReference>
<dbReference type="InterPro" id="IPR022536">
    <property type="entry name" value="EspC"/>
</dbReference>
<gene>
    <name evidence="1" type="ORF">BG844_04615</name>
</gene>
<dbReference type="AlphaFoldDB" id="A0A1K0GVH2"/>
<evidence type="ECO:0000313" key="1">
    <source>
        <dbReference type="EMBL" id="OJF15388.1"/>
    </source>
</evidence>